<evidence type="ECO:0000313" key="4">
    <source>
        <dbReference type="Proteomes" id="UP001208692"/>
    </source>
</evidence>
<evidence type="ECO:0000313" key="2">
    <source>
        <dbReference type="EMBL" id="GJM52895.1"/>
    </source>
</evidence>
<dbReference type="EMBL" id="BQKB01000022">
    <property type="protein sequence ID" value="GJM52895.1"/>
    <property type="molecule type" value="Genomic_DNA"/>
</dbReference>
<dbReference type="SUPFAM" id="SSF56935">
    <property type="entry name" value="Porins"/>
    <property type="match status" value="1"/>
</dbReference>
<comment type="caution">
    <text evidence="1">The sequence shown here is derived from an EMBL/GenBank/DDBJ whole genome shotgun (WGS) entry which is preliminary data.</text>
</comment>
<reference evidence="1 4" key="1">
    <citation type="submission" date="2021-11" db="EMBL/GenBank/DDBJ databases">
        <title>Draft genome sequence of Capnocytophaga sp. strain KC07075 isolated from cat oral cavity.</title>
        <authorList>
            <person name="Suzuki M."/>
            <person name="Imaoka K."/>
            <person name="Kimura M."/>
            <person name="Morikawa S."/>
            <person name="Maeda K."/>
        </authorList>
    </citation>
    <scope>NUCLEOTIDE SEQUENCE</scope>
    <source>
        <strain evidence="1">KC07075</strain>
        <strain evidence="2 4">KC07079</strain>
    </source>
</reference>
<name>A0AAV5AW15_9FLAO</name>
<dbReference type="AlphaFoldDB" id="A0AAV5AW15"/>
<organism evidence="1 3">
    <name type="scientific">Capnocytophaga catalasegens</name>
    <dbReference type="NCBI Taxonomy" id="1004260"/>
    <lineage>
        <taxon>Bacteria</taxon>
        <taxon>Pseudomonadati</taxon>
        <taxon>Bacteroidota</taxon>
        <taxon>Flavobacteriia</taxon>
        <taxon>Flavobacteriales</taxon>
        <taxon>Flavobacteriaceae</taxon>
        <taxon>Capnocytophaga</taxon>
    </lineage>
</organism>
<gene>
    <name evidence="1" type="ORF">RCZ15_05970</name>
    <name evidence="2" type="ORF">RCZ16_12120</name>
</gene>
<evidence type="ECO:0000313" key="3">
    <source>
        <dbReference type="Proteomes" id="UP001207736"/>
    </source>
</evidence>
<proteinExistence type="predicted"/>
<keyword evidence="4" id="KW-1185">Reference proteome</keyword>
<evidence type="ECO:0000313" key="1">
    <source>
        <dbReference type="EMBL" id="GJM49622.1"/>
    </source>
</evidence>
<accession>A0AAV5AW15</accession>
<dbReference type="Proteomes" id="UP001208692">
    <property type="component" value="Unassembled WGS sequence"/>
</dbReference>
<dbReference type="EMBL" id="BQKA01000011">
    <property type="protein sequence ID" value="GJM49622.1"/>
    <property type="molecule type" value="Genomic_DNA"/>
</dbReference>
<dbReference type="Proteomes" id="UP001207736">
    <property type="component" value="Unassembled WGS sequence"/>
</dbReference>
<sequence length="408" mass="45501">MASVIYAQKNTNSPYSYYGLGEIRFGGNTENSLMGGINSYVDSLRVDVRNPASLGKLQLTTFSLSASADFRKLESNASLEQVRTTTIDYLALSFPVYKNAGVSFGLSPYSSVGYKLASLSTENGNSITQTFEGNGGLNRLYMAVGYEFVKNLRIGVGAYFNFGKTEIQNMRSETNVSYIVNESSNSTYRGASFNFGVQYNYKVWDKYVLGTTLSYTPKSTITSTNSRVLSTLFPSYTRGLIIRDTQTLDLGSNAKTNLTLPSELNAGIGFGQEKKWYIGADYTLVNNNEFDNPFITSTFVAYDKGHKFALGGFFIPQYNSFTKYWKRITYRAGMYYENTGIVLHNEKINDFGITFGLSLPVQGFSNVTLGTQIGSKGTKSQNLIKENYFNIKIALTLNDKWFQKSKYN</sequence>
<protein>
    <submittedName>
        <fullName evidence="1">Membrane protein</fullName>
    </submittedName>
</protein>
<dbReference type="Gene3D" id="2.40.160.60">
    <property type="entry name" value="Outer membrane protein transport protein (OMPP1/FadL/TodX)"/>
    <property type="match status" value="1"/>
</dbReference>